<dbReference type="GO" id="GO:0016301">
    <property type="term" value="F:kinase activity"/>
    <property type="evidence" value="ECO:0007669"/>
    <property type="project" value="UniProtKB-KW"/>
</dbReference>
<dbReference type="Proteomes" id="UP000002601">
    <property type="component" value="Chromosome"/>
</dbReference>
<keyword evidence="3" id="KW-0418">Kinase</keyword>
<dbReference type="eggNOG" id="COG0524">
    <property type="taxonomic scope" value="Bacteria"/>
</dbReference>
<reference evidence="5 6" key="1">
    <citation type="submission" date="2009-06" db="EMBL/GenBank/DDBJ databases">
        <title>Complete sequence of Desulfovibrio salexigens DSM 2638.</title>
        <authorList>
            <consortium name="US DOE Joint Genome Institute"/>
            <person name="Lucas S."/>
            <person name="Copeland A."/>
            <person name="Lapidus A."/>
            <person name="Glavina del Rio T."/>
            <person name="Tice H."/>
            <person name="Bruce D."/>
            <person name="Goodwin L."/>
            <person name="Pitluck S."/>
            <person name="Munk A.C."/>
            <person name="Brettin T."/>
            <person name="Detter J.C."/>
            <person name="Han C."/>
            <person name="Tapia R."/>
            <person name="Larimer F."/>
            <person name="Land M."/>
            <person name="Hauser L."/>
            <person name="Kyrpides N."/>
            <person name="Anderson I."/>
            <person name="Wall J.D."/>
            <person name="Arkin A.P."/>
            <person name="Dehal P."/>
            <person name="Chivian D."/>
            <person name="Giles B."/>
            <person name="Hazen T.C."/>
        </authorList>
    </citation>
    <scope>NUCLEOTIDE SEQUENCE [LARGE SCALE GENOMIC DNA]</scope>
    <source>
        <strain evidence="6">ATCC 14822 / DSM 2638 / NCIMB 8403 / VKM B-1763</strain>
    </source>
</reference>
<dbReference type="PANTHER" id="PTHR43085">
    <property type="entry name" value="HEXOKINASE FAMILY MEMBER"/>
    <property type="match status" value="1"/>
</dbReference>
<dbReference type="STRING" id="526222.Desal_0500"/>
<dbReference type="InterPro" id="IPR002173">
    <property type="entry name" value="Carboh/pur_kinase_PfkB_CS"/>
</dbReference>
<keyword evidence="2" id="KW-0808">Transferase</keyword>
<name>C6BXK9_MARSD</name>
<dbReference type="InterPro" id="IPR011611">
    <property type="entry name" value="PfkB_dom"/>
</dbReference>
<feature type="domain" description="Carbohydrate kinase PfkB" evidence="4">
    <location>
        <begin position="21"/>
        <end position="288"/>
    </location>
</feature>
<accession>C6BXK9</accession>
<dbReference type="RefSeq" id="WP_015850386.1">
    <property type="nucleotide sequence ID" value="NC_012881.1"/>
</dbReference>
<dbReference type="PANTHER" id="PTHR43085:SF57">
    <property type="entry name" value="CARBOHYDRATE KINASE PFKB DOMAIN-CONTAINING PROTEIN"/>
    <property type="match status" value="1"/>
</dbReference>
<organism evidence="5 6">
    <name type="scientific">Maridesulfovibrio salexigens (strain ATCC 14822 / DSM 2638 / NCIMB 8403 / VKM B-1763)</name>
    <name type="common">Desulfovibrio salexigens</name>
    <dbReference type="NCBI Taxonomy" id="526222"/>
    <lineage>
        <taxon>Bacteria</taxon>
        <taxon>Pseudomonadati</taxon>
        <taxon>Thermodesulfobacteriota</taxon>
        <taxon>Desulfovibrionia</taxon>
        <taxon>Desulfovibrionales</taxon>
        <taxon>Desulfovibrionaceae</taxon>
        <taxon>Maridesulfovibrio</taxon>
    </lineage>
</organism>
<gene>
    <name evidence="5" type="ordered locus">Desal_0500</name>
</gene>
<dbReference type="AlphaFoldDB" id="C6BXK9"/>
<sequence length="294" mass="31903">MKQLFIAGIGEILFDVLADSEEIGGAPVNFAYHAGRLGADGAAISTLGDDDRGRRATYELMNRELCLSGVSIDPDHETGYVEARLDDQGVATYYFPDDIAWDHLKLNDTAMGFAAQVDAVCFGTLAQRSTESRKAIHTFLDTAPQALKVYDMNLRQNFYSKEIIAESIERADVLKLNDDEIKVIAPMLGLGSSERDMLKTLHDNFGLKCSVLTRGDKGSLIITEDNEIDHPGIEVKEISDTIGAGDSFTAAVTIGLLLGHSLKDISDHANRLAAHVCSCKGAMPAIPAKFKLIK</sequence>
<protein>
    <submittedName>
        <fullName evidence="5">PfkB domain protein</fullName>
    </submittedName>
</protein>
<dbReference type="HOGENOM" id="CLU_027634_6_3_7"/>
<dbReference type="CDD" id="cd01167">
    <property type="entry name" value="bac_FRK"/>
    <property type="match status" value="1"/>
</dbReference>
<dbReference type="OrthoDB" id="9779730at2"/>
<dbReference type="Gene3D" id="3.40.1190.20">
    <property type="match status" value="1"/>
</dbReference>
<dbReference type="Pfam" id="PF00294">
    <property type="entry name" value="PfkB"/>
    <property type="match status" value="1"/>
</dbReference>
<keyword evidence="6" id="KW-1185">Reference proteome</keyword>
<evidence type="ECO:0000259" key="4">
    <source>
        <dbReference type="Pfam" id="PF00294"/>
    </source>
</evidence>
<evidence type="ECO:0000256" key="2">
    <source>
        <dbReference type="ARBA" id="ARBA00022679"/>
    </source>
</evidence>
<evidence type="ECO:0000313" key="5">
    <source>
        <dbReference type="EMBL" id="ACS78567.1"/>
    </source>
</evidence>
<dbReference type="KEGG" id="dsa:Desal_0500"/>
<evidence type="ECO:0000313" key="6">
    <source>
        <dbReference type="Proteomes" id="UP000002601"/>
    </source>
</evidence>
<dbReference type="SUPFAM" id="SSF53613">
    <property type="entry name" value="Ribokinase-like"/>
    <property type="match status" value="1"/>
</dbReference>
<proteinExistence type="inferred from homology"/>
<comment type="similarity">
    <text evidence="1">Belongs to the carbohydrate kinase PfkB family.</text>
</comment>
<evidence type="ECO:0000256" key="3">
    <source>
        <dbReference type="ARBA" id="ARBA00022777"/>
    </source>
</evidence>
<dbReference type="InterPro" id="IPR050306">
    <property type="entry name" value="PfkB_Carbo_kinase"/>
</dbReference>
<evidence type="ECO:0000256" key="1">
    <source>
        <dbReference type="ARBA" id="ARBA00010688"/>
    </source>
</evidence>
<dbReference type="PROSITE" id="PS00584">
    <property type="entry name" value="PFKB_KINASES_2"/>
    <property type="match status" value="1"/>
</dbReference>
<dbReference type="InterPro" id="IPR029056">
    <property type="entry name" value="Ribokinase-like"/>
</dbReference>
<dbReference type="EMBL" id="CP001649">
    <property type="protein sequence ID" value="ACS78567.1"/>
    <property type="molecule type" value="Genomic_DNA"/>
</dbReference>